<protein>
    <recommendedName>
        <fullName evidence="4">Aminopeptidase</fullName>
    </recommendedName>
</protein>
<dbReference type="InterPro" id="IPR038765">
    <property type="entry name" value="Papain-like_cys_pep_sf"/>
</dbReference>
<dbReference type="Gene3D" id="3.90.70.10">
    <property type="entry name" value="Cysteine proteinases"/>
    <property type="match status" value="1"/>
</dbReference>
<dbReference type="PANTHER" id="PTHR10363:SF2">
    <property type="entry name" value="BLEOMYCIN HYDROLASE"/>
    <property type="match status" value="1"/>
</dbReference>
<evidence type="ECO:0000256" key="4">
    <source>
        <dbReference type="PIRNR" id="PIRNR005700"/>
    </source>
</evidence>
<dbReference type="PIRSF" id="PIRSF005700">
    <property type="entry name" value="PepC"/>
    <property type="match status" value="1"/>
</dbReference>
<accession>A0ABU7R8F7</accession>
<dbReference type="InterPro" id="IPR004134">
    <property type="entry name" value="Peptidase_C1B"/>
</dbReference>
<keyword evidence="4" id="KW-0031">Aminopeptidase</keyword>
<dbReference type="EMBL" id="JAZGJQ010000001">
    <property type="protein sequence ID" value="MEE6146714.1"/>
    <property type="molecule type" value="Genomic_DNA"/>
</dbReference>
<evidence type="ECO:0000313" key="6">
    <source>
        <dbReference type="Proteomes" id="UP001332931"/>
    </source>
</evidence>
<name>A0ABU7R8F7_9ACTN</name>
<reference evidence="5 6" key="1">
    <citation type="submission" date="2024-01" db="EMBL/GenBank/DDBJ databases">
        <title>Description of Olsenella sp. nov., isolated from pig feces.</title>
        <authorList>
            <person name="Chang Y.-H."/>
        </authorList>
    </citation>
    <scope>NUCLEOTIDE SEQUENCE [LARGE SCALE GENOMIC DNA]</scope>
    <source>
        <strain evidence="5 6">YH-ols2223</strain>
    </source>
</reference>
<dbReference type="SUPFAM" id="SSF54001">
    <property type="entry name" value="Cysteine proteinases"/>
    <property type="match status" value="1"/>
</dbReference>
<keyword evidence="1 4" id="KW-0645">Protease</keyword>
<proteinExistence type="inferred from homology"/>
<organism evidence="5 6">
    <name type="scientific">Olsenella absiana</name>
    <dbReference type="NCBI Taxonomy" id="3115222"/>
    <lineage>
        <taxon>Bacteria</taxon>
        <taxon>Bacillati</taxon>
        <taxon>Actinomycetota</taxon>
        <taxon>Coriobacteriia</taxon>
        <taxon>Coriobacteriales</taxon>
        <taxon>Atopobiaceae</taxon>
        <taxon>Olsenella</taxon>
    </lineage>
</organism>
<dbReference type="RefSeq" id="WP_330957476.1">
    <property type="nucleotide sequence ID" value="NZ_JAZGJQ010000001.1"/>
</dbReference>
<dbReference type="Pfam" id="PF03051">
    <property type="entry name" value="Peptidase_C1_2"/>
    <property type="match status" value="2"/>
</dbReference>
<evidence type="ECO:0000256" key="2">
    <source>
        <dbReference type="ARBA" id="ARBA00022801"/>
    </source>
</evidence>
<gene>
    <name evidence="5" type="ORF">VXJ25_01690</name>
</gene>
<dbReference type="PROSITE" id="PS00139">
    <property type="entry name" value="THIOL_PROTEASE_CYS"/>
    <property type="match status" value="1"/>
</dbReference>
<dbReference type="Proteomes" id="UP001332931">
    <property type="component" value="Unassembled WGS sequence"/>
</dbReference>
<sequence length="482" mass="54182">MAEDGRLVGTEWAERQHDEFVASRANRIARNAVTSSNLMKAARDISTLRTYTDTYGVSVPKVGKITNQRHSGRCWMFSTFNVLRQGTMELLDVDTFEFSQAFGMFYDKLEKANALLENAIRLASEPWDDRELDFALDWGVSDGGYWTMATNLVRKWGLVPKSAMPETACSQDSEQMDRVLSRLLHKDVYVLRSLADGGAGEDELRAKKEELLGGVYRTLAICLGEPPATFNLEMRVGERAKVPAELLSEQLPQPTDKDGKPKRQLVLRDEGLTPRAFVERYVPFDPDGYVELVSIPGKDRPFGRTYHVGLWDTVRGGRPQRFLNVEHEVLEDAAVASLKAGVPCQMCSDVMQDFPRYVDDLPGILATDTMDYEGLLDVDLAMDRAAMYDARETSMTHAMVFQGVELGADGRPKAWRIENSWGDRVTEDGYLIMSADWYALYGGGVVVRREFVPDELLRIWDEGPVVDALPWEGICCALPPQR</sequence>
<comment type="caution">
    <text evidence="5">The sequence shown here is derived from an EMBL/GenBank/DDBJ whole genome shotgun (WGS) entry which is preliminary data.</text>
</comment>
<dbReference type="InterPro" id="IPR000169">
    <property type="entry name" value="Pept_cys_AS"/>
</dbReference>
<evidence type="ECO:0000313" key="5">
    <source>
        <dbReference type="EMBL" id="MEE6146714.1"/>
    </source>
</evidence>
<keyword evidence="6" id="KW-1185">Reference proteome</keyword>
<comment type="similarity">
    <text evidence="4">Belongs to the peptidase C1 family.</text>
</comment>
<evidence type="ECO:0000256" key="3">
    <source>
        <dbReference type="ARBA" id="ARBA00022807"/>
    </source>
</evidence>
<keyword evidence="3 4" id="KW-0788">Thiol protease</keyword>
<keyword evidence="2 4" id="KW-0378">Hydrolase</keyword>
<evidence type="ECO:0000256" key="1">
    <source>
        <dbReference type="ARBA" id="ARBA00022670"/>
    </source>
</evidence>
<dbReference type="PANTHER" id="PTHR10363">
    <property type="entry name" value="BLEOMYCIN HYDROLASE"/>
    <property type="match status" value="1"/>
</dbReference>